<dbReference type="GO" id="GO:0002940">
    <property type="term" value="P:tRNA N2-guanine methylation"/>
    <property type="evidence" value="ECO:0007669"/>
    <property type="project" value="TreeGrafter"/>
</dbReference>
<keyword evidence="5" id="KW-0819">tRNA processing</keyword>
<dbReference type="InterPro" id="IPR002905">
    <property type="entry name" value="Trm1"/>
</dbReference>
<keyword evidence="8" id="KW-1185">Reference proteome</keyword>
<feature type="non-terminal residue" evidence="7">
    <location>
        <position position="1"/>
    </location>
</feature>
<sequence>VGANTHSFQLLEESSIACGLCESRGETFFKAREILNSIPEAHTSAARAQQVVTSESSPLPSAYYNLEQIIERIKSKGNLLVLDALCGCGIWSLRYLVEAKADFVLANDANDNNKCVILHNLPRGLFDLIDIDSFGIDSMFMRTAFSALKLDGLLYLTSTDDFSSGWSKA</sequence>
<evidence type="ECO:0000313" key="7">
    <source>
        <dbReference type="EMBL" id="KAK6932932.1"/>
    </source>
</evidence>
<evidence type="ECO:0000256" key="1">
    <source>
        <dbReference type="ARBA" id="ARBA00022555"/>
    </source>
</evidence>
<gene>
    <name evidence="7" type="ORF">RJ641_035826</name>
</gene>
<evidence type="ECO:0000256" key="6">
    <source>
        <dbReference type="ARBA" id="ARBA00022884"/>
    </source>
</evidence>
<keyword evidence="2" id="KW-0489">Methyltransferase</keyword>
<accession>A0AAN8VNT1</accession>
<dbReference type="GO" id="GO:0000049">
    <property type="term" value="F:tRNA binding"/>
    <property type="evidence" value="ECO:0007669"/>
    <property type="project" value="UniProtKB-KW"/>
</dbReference>
<keyword evidence="1" id="KW-0820">tRNA-binding</keyword>
<evidence type="ECO:0000256" key="2">
    <source>
        <dbReference type="ARBA" id="ARBA00022603"/>
    </source>
</evidence>
<name>A0AAN8VNT1_9MAGN</name>
<organism evidence="7 8">
    <name type="scientific">Dillenia turbinata</name>
    <dbReference type="NCBI Taxonomy" id="194707"/>
    <lineage>
        <taxon>Eukaryota</taxon>
        <taxon>Viridiplantae</taxon>
        <taxon>Streptophyta</taxon>
        <taxon>Embryophyta</taxon>
        <taxon>Tracheophyta</taxon>
        <taxon>Spermatophyta</taxon>
        <taxon>Magnoliopsida</taxon>
        <taxon>eudicotyledons</taxon>
        <taxon>Gunneridae</taxon>
        <taxon>Pentapetalae</taxon>
        <taxon>Dilleniales</taxon>
        <taxon>Dilleniaceae</taxon>
        <taxon>Dillenia</taxon>
    </lineage>
</organism>
<proteinExistence type="predicted"/>
<dbReference type="Gene3D" id="3.40.50.150">
    <property type="entry name" value="Vaccinia Virus protein VP39"/>
    <property type="match status" value="1"/>
</dbReference>
<keyword evidence="4" id="KW-0949">S-adenosyl-L-methionine</keyword>
<comment type="caution">
    <text evidence="7">The sequence shown here is derived from an EMBL/GenBank/DDBJ whole genome shotgun (WGS) entry which is preliminary data.</text>
</comment>
<evidence type="ECO:0000313" key="8">
    <source>
        <dbReference type="Proteomes" id="UP001370490"/>
    </source>
</evidence>
<keyword evidence="3" id="KW-0808">Transferase</keyword>
<dbReference type="PANTHER" id="PTHR10631:SF9">
    <property type="entry name" value="TRNA (GUANINE(26)-N(2))-DIMETHYLTRANSFERASE"/>
    <property type="match status" value="1"/>
</dbReference>
<evidence type="ECO:0000256" key="5">
    <source>
        <dbReference type="ARBA" id="ARBA00022694"/>
    </source>
</evidence>
<dbReference type="EMBL" id="JBAMMX010000009">
    <property type="protein sequence ID" value="KAK6932932.1"/>
    <property type="molecule type" value="Genomic_DNA"/>
</dbReference>
<dbReference type="GO" id="GO:0016423">
    <property type="term" value="F:tRNA (guanine) methyltransferase activity"/>
    <property type="evidence" value="ECO:0007669"/>
    <property type="project" value="InterPro"/>
</dbReference>
<keyword evidence="6" id="KW-0694">RNA-binding</keyword>
<reference evidence="7 8" key="1">
    <citation type="submission" date="2023-12" db="EMBL/GenBank/DDBJ databases">
        <title>A high-quality genome assembly for Dillenia turbinata (Dilleniales).</title>
        <authorList>
            <person name="Chanderbali A."/>
        </authorList>
    </citation>
    <scope>NUCLEOTIDE SEQUENCE [LARGE SCALE GENOMIC DNA]</scope>
    <source>
        <strain evidence="7">LSX21</strain>
        <tissue evidence="7">Leaf</tissue>
    </source>
</reference>
<dbReference type="SUPFAM" id="SSF53335">
    <property type="entry name" value="S-adenosyl-L-methionine-dependent methyltransferases"/>
    <property type="match status" value="1"/>
</dbReference>
<dbReference type="PANTHER" id="PTHR10631">
    <property type="entry name" value="N 2 ,N 2 -DIMETHYLGUANOSINE TRNA METHYLTRANSFERASE"/>
    <property type="match status" value="1"/>
</dbReference>
<evidence type="ECO:0000256" key="4">
    <source>
        <dbReference type="ARBA" id="ARBA00022691"/>
    </source>
</evidence>
<protein>
    <submittedName>
        <fullName evidence="7">Uncharacterized protein</fullName>
    </submittedName>
</protein>
<evidence type="ECO:0000256" key="3">
    <source>
        <dbReference type="ARBA" id="ARBA00022679"/>
    </source>
</evidence>
<dbReference type="Proteomes" id="UP001370490">
    <property type="component" value="Unassembled WGS sequence"/>
</dbReference>
<dbReference type="GO" id="GO:0005634">
    <property type="term" value="C:nucleus"/>
    <property type="evidence" value="ECO:0007669"/>
    <property type="project" value="TreeGrafter"/>
</dbReference>
<dbReference type="AlphaFoldDB" id="A0AAN8VNT1"/>
<dbReference type="InterPro" id="IPR029063">
    <property type="entry name" value="SAM-dependent_MTases_sf"/>
</dbReference>